<gene>
    <name evidence="6" type="ORF">IFM89_036092</name>
</gene>
<keyword evidence="7" id="KW-1185">Reference proteome</keyword>
<dbReference type="SUPFAM" id="SSF57850">
    <property type="entry name" value="RING/U-box"/>
    <property type="match status" value="1"/>
</dbReference>
<sequence length="275" mass="31377">MASSSSSSSQTMGTPTNFQLLQTYYTFVTWEPEQQQPHQQKHKKARKDHQQEVSKSVQFCFEFSLECKCNYLFQKLNGQRVFLEPEQFPAVIKTFTIDPSFFKCRNQLYDSIAYMLSEVGFDKDIQGAPIEKIASAACKVANSVSNTERSMLKLRVDIVANAVYFRNQREEVLARLLRESMDENESRESMVENESRGYGMVPACKTAVNNLKKLKFKGGDSMNSKCTICFDEFEVGSEVTSLPCKHVFHGECIGSWLGTSHLCPICRFKMPVEVR</sequence>
<proteinExistence type="predicted"/>
<dbReference type="CDD" id="cd16454">
    <property type="entry name" value="RING-H2_PA-TM-RING"/>
    <property type="match status" value="1"/>
</dbReference>
<dbReference type="GO" id="GO:0005737">
    <property type="term" value="C:cytoplasm"/>
    <property type="evidence" value="ECO:0007669"/>
    <property type="project" value="TreeGrafter"/>
</dbReference>
<dbReference type="AlphaFoldDB" id="A0A835J1J6"/>
<keyword evidence="2 4" id="KW-0863">Zinc-finger</keyword>
<evidence type="ECO:0000313" key="6">
    <source>
        <dbReference type="EMBL" id="KAF9626577.1"/>
    </source>
</evidence>
<dbReference type="OrthoDB" id="4348522at2759"/>
<keyword evidence="3" id="KW-0862">Zinc</keyword>
<evidence type="ECO:0000259" key="5">
    <source>
        <dbReference type="PROSITE" id="PS50089"/>
    </source>
</evidence>
<evidence type="ECO:0000256" key="2">
    <source>
        <dbReference type="ARBA" id="ARBA00022771"/>
    </source>
</evidence>
<organism evidence="6 7">
    <name type="scientific">Coptis chinensis</name>
    <dbReference type="NCBI Taxonomy" id="261450"/>
    <lineage>
        <taxon>Eukaryota</taxon>
        <taxon>Viridiplantae</taxon>
        <taxon>Streptophyta</taxon>
        <taxon>Embryophyta</taxon>
        <taxon>Tracheophyta</taxon>
        <taxon>Spermatophyta</taxon>
        <taxon>Magnoliopsida</taxon>
        <taxon>Ranunculales</taxon>
        <taxon>Ranunculaceae</taxon>
        <taxon>Coptidoideae</taxon>
        <taxon>Coptis</taxon>
    </lineage>
</organism>
<protein>
    <recommendedName>
        <fullName evidence="5">RING-type domain-containing protein</fullName>
    </recommendedName>
</protein>
<evidence type="ECO:0000256" key="1">
    <source>
        <dbReference type="ARBA" id="ARBA00022723"/>
    </source>
</evidence>
<dbReference type="Pfam" id="PF13639">
    <property type="entry name" value="zf-RING_2"/>
    <property type="match status" value="1"/>
</dbReference>
<feature type="domain" description="RING-type" evidence="5">
    <location>
        <begin position="226"/>
        <end position="267"/>
    </location>
</feature>
<evidence type="ECO:0000256" key="3">
    <source>
        <dbReference type="ARBA" id="ARBA00022833"/>
    </source>
</evidence>
<dbReference type="SMART" id="SM00184">
    <property type="entry name" value="RING"/>
    <property type="match status" value="1"/>
</dbReference>
<dbReference type="InterPro" id="IPR001841">
    <property type="entry name" value="Znf_RING"/>
</dbReference>
<comment type="caution">
    <text evidence="6">The sequence shown here is derived from an EMBL/GenBank/DDBJ whole genome shotgun (WGS) entry which is preliminary data.</text>
</comment>
<dbReference type="PROSITE" id="PS50089">
    <property type="entry name" value="ZF_RING_2"/>
    <property type="match status" value="1"/>
</dbReference>
<dbReference type="GO" id="GO:0008270">
    <property type="term" value="F:zinc ion binding"/>
    <property type="evidence" value="ECO:0007669"/>
    <property type="project" value="UniProtKB-KW"/>
</dbReference>
<dbReference type="GO" id="GO:0061630">
    <property type="term" value="F:ubiquitin protein ligase activity"/>
    <property type="evidence" value="ECO:0007669"/>
    <property type="project" value="TreeGrafter"/>
</dbReference>
<dbReference type="Gene3D" id="3.30.40.10">
    <property type="entry name" value="Zinc/RING finger domain, C3HC4 (zinc finger)"/>
    <property type="match status" value="1"/>
</dbReference>
<evidence type="ECO:0000313" key="7">
    <source>
        <dbReference type="Proteomes" id="UP000631114"/>
    </source>
</evidence>
<dbReference type="GO" id="GO:0016567">
    <property type="term" value="P:protein ubiquitination"/>
    <property type="evidence" value="ECO:0007669"/>
    <property type="project" value="TreeGrafter"/>
</dbReference>
<name>A0A835J1J6_9MAGN</name>
<evidence type="ECO:0000256" key="4">
    <source>
        <dbReference type="PROSITE-ProRule" id="PRU00175"/>
    </source>
</evidence>
<dbReference type="PANTHER" id="PTHR15710:SF77">
    <property type="entry name" value="RING-H2 FINGER PROTEIN ATL21B"/>
    <property type="match status" value="1"/>
</dbReference>
<reference evidence="6 7" key="1">
    <citation type="submission" date="2020-10" db="EMBL/GenBank/DDBJ databases">
        <title>The Coptis chinensis genome and diversification of protoberbering-type alkaloids.</title>
        <authorList>
            <person name="Wang B."/>
            <person name="Shu S."/>
            <person name="Song C."/>
            <person name="Liu Y."/>
        </authorList>
    </citation>
    <scope>NUCLEOTIDE SEQUENCE [LARGE SCALE GENOMIC DNA]</scope>
    <source>
        <strain evidence="6">HL-2020</strain>
        <tissue evidence="6">Leaf</tissue>
    </source>
</reference>
<keyword evidence="1" id="KW-0479">Metal-binding</keyword>
<dbReference type="Proteomes" id="UP000631114">
    <property type="component" value="Unassembled WGS sequence"/>
</dbReference>
<dbReference type="InterPro" id="IPR013083">
    <property type="entry name" value="Znf_RING/FYVE/PHD"/>
</dbReference>
<dbReference type="PANTHER" id="PTHR15710">
    <property type="entry name" value="E3 UBIQUITIN-PROTEIN LIGASE PRAJA"/>
    <property type="match status" value="1"/>
</dbReference>
<accession>A0A835J1J6</accession>
<dbReference type="EMBL" id="JADFTS010000001">
    <property type="protein sequence ID" value="KAF9626577.1"/>
    <property type="molecule type" value="Genomic_DNA"/>
</dbReference>